<keyword evidence="8 14" id="KW-1133">Transmembrane helix</keyword>
<dbReference type="EMBL" id="JACEEZ010005015">
    <property type="protein sequence ID" value="KAG0725960.1"/>
    <property type="molecule type" value="Genomic_DNA"/>
</dbReference>
<evidence type="ECO:0000256" key="4">
    <source>
        <dbReference type="ARBA" id="ARBA00016335"/>
    </source>
</evidence>
<evidence type="ECO:0000256" key="8">
    <source>
        <dbReference type="ARBA" id="ARBA00022989"/>
    </source>
</evidence>
<dbReference type="PANTHER" id="PTHR43448:SF2">
    <property type="entry name" value="PROTOHEME IX FARNESYLTRANSFERASE, MITOCHONDRIAL"/>
    <property type="match status" value="1"/>
</dbReference>
<reference evidence="15" key="1">
    <citation type="submission" date="2020-07" db="EMBL/GenBank/DDBJ databases">
        <title>The High-quality genome of the commercially important snow crab, Chionoecetes opilio.</title>
        <authorList>
            <person name="Jeong J.-H."/>
            <person name="Ryu S."/>
        </authorList>
    </citation>
    <scope>NUCLEOTIDE SEQUENCE</scope>
    <source>
        <strain evidence="15">MADBK_172401_WGS</strain>
        <tissue evidence="15">Digestive gland</tissue>
    </source>
</reference>
<keyword evidence="5" id="KW-0808">Transferase</keyword>
<feature type="transmembrane region" description="Helical" evidence="14">
    <location>
        <begin position="237"/>
        <end position="254"/>
    </location>
</feature>
<comment type="caution">
    <text evidence="15">The sequence shown here is derived from an EMBL/GenBank/DDBJ whole genome shotgun (WGS) entry which is preliminary data.</text>
</comment>
<dbReference type="InterPro" id="IPR044878">
    <property type="entry name" value="UbiA_sf"/>
</dbReference>
<evidence type="ECO:0000256" key="3">
    <source>
        <dbReference type="ARBA" id="ARBA00012292"/>
    </source>
</evidence>
<comment type="subcellular location">
    <subcellularLocation>
        <location evidence="1">Mitochondrion membrane</location>
        <topology evidence="1">Multi-pass membrane protein</topology>
    </subcellularLocation>
</comment>
<evidence type="ECO:0000256" key="12">
    <source>
        <dbReference type="ARBA" id="ARBA00030253"/>
    </source>
</evidence>
<comment type="similarity">
    <text evidence="2">Belongs to the UbiA prenyltransferase family.</text>
</comment>
<evidence type="ECO:0000256" key="11">
    <source>
        <dbReference type="ARBA" id="ARBA00023136"/>
    </source>
</evidence>
<keyword evidence="16" id="KW-1185">Reference proteome</keyword>
<feature type="transmembrane region" description="Helical" evidence="14">
    <location>
        <begin position="212"/>
        <end position="231"/>
    </location>
</feature>
<evidence type="ECO:0000256" key="5">
    <source>
        <dbReference type="ARBA" id="ARBA00022679"/>
    </source>
</evidence>
<gene>
    <name evidence="15" type="primary">Cox10_1</name>
    <name evidence="15" type="ORF">GWK47_004491</name>
</gene>
<evidence type="ECO:0000256" key="9">
    <source>
        <dbReference type="ARBA" id="ARBA00023128"/>
    </source>
</evidence>
<dbReference type="Proteomes" id="UP000770661">
    <property type="component" value="Unassembled WGS sequence"/>
</dbReference>
<keyword evidence="11 14" id="KW-0472">Membrane</keyword>
<evidence type="ECO:0000256" key="14">
    <source>
        <dbReference type="SAM" id="Phobius"/>
    </source>
</evidence>
<dbReference type="EC" id="2.5.1.141" evidence="3"/>
<dbReference type="OrthoDB" id="5211at2759"/>
<dbReference type="AlphaFoldDB" id="A0A8J4YSH4"/>
<dbReference type="Gene3D" id="1.10.357.140">
    <property type="entry name" value="UbiA prenyltransferase"/>
    <property type="match status" value="1"/>
</dbReference>
<dbReference type="GO" id="GO:0008495">
    <property type="term" value="F:protoheme IX farnesyltransferase activity"/>
    <property type="evidence" value="ECO:0007669"/>
    <property type="project" value="UniProtKB-EC"/>
</dbReference>
<accession>A0A8J4YSH4</accession>
<dbReference type="GO" id="GO:0031966">
    <property type="term" value="C:mitochondrial membrane"/>
    <property type="evidence" value="ECO:0007669"/>
    <property type="project" value="UniProtKB-SubCell"/>
</dbReference>
<evidence type="ECO:0000256" key="1">
    <source>
        <dbReference type="ARBA" id="ARBA00004225"/>
    </source>
</evidence>
<dbReference type="PROSITE" id="PS00943">
    <property type="entry name" value="UBIA"/>
    <property type="match status" value="1"/>
</dbReference>
<keyword evidence="9" id="KW-0496">Mitochondrion</keyword>
<dbReference type="CDD" id="cd13957">
    <property type="entry name" value="PT_UbiA_Cox10"/>
    <property type="match status" value="1"/>
</dbReference>
<dbReference type="FunFam" id="1.10.357.140:FF:000004">
    <property type="entry name" value="Protoheme IX farnesyltransferase, mitochondrial"/>
    <property type="match status" value="1"/>
</dbReference>
<organism evidence="15 16">
    <name type="scientific">Chionoecetes opilio</name>
    <name type="common">Atlantic snow crab</name>
    <name type="synonym">Cancer opilio</name>
    <dbReference type="NCBI Taxonomy" id="41210"/>
    <lineage>
        <taxon>Eukaryota</taxon>
        <taxon>Metazoa</taxon>
        <taxon>Ecdysozoa</taxon>
        <taxon>Arthropoda</taxon>
        <taxon>Crustacea</taxon>
        <taxon>Multicrustacea</taxon>
        <taxon>Malacostraca</taxon>
        <taxon>Eumalacostraca</taxon>
        <taxon>Eucarida</taxon>
        <taxon>Decapoda</taxon>
        <taxon>Pleocyemata</taxon>
        <taxon>Brachyura</taxon>
        <taxon>Eubrachyura</taxon>
        <taxon>Majoidea</taxon>
        <taxon>Majidae</taxon>
        <taxon>Chionoecetes</taxon>
    </lineage>
</organism>
<evidence type="ECO:0000256" key="10">
    <source>
        <dbReference type="ARBA" id="ARBA00023133"/>
    </source>
</evidence>
<protein>
    <recommendedName>
        <fullName evidence="4">Protoheme IX farnesyltransferase, mitochondrial</fullName>
        <ecNumber evidence="3">2.5.1.141</ecNumber>
    </recommendedName>
    <alternativeName>
        <fullName evidence="12">Heme O synthase</fullName>
    </alternativeName>
</protein>
<keyword evidence="7" id="KW-0809">Transit peptide</keyword>
<comment type="catalytic activity">
    <reaction evidence="13">
        <text>heme b + (2E,6E)-farnesyl diphosphate + H2O = Fe(II)-heme o + diphosphate</text>
        <dbReference type="Rhea" id="RHEA:28070"/>
        <dbReference type="ChEBI" id="CHEBI:15377"/>
        <dbReference type="ChEBI" id="CHEBI:33019"/>
        <dbReference type="ChEBI" id="CHEBI:60344"/>
        <dbReference type="ChEBI" id="CHEBI:60530"/>
        <dbReference type="ChEBI" id="CHEBI:175763"/>
        <dbReference type="EC" id="2.5.1.141"/>
    </reaction>
</comment>
<evidence type="ECO:0000256" key="6">
    <source>
        <dbReference type="ARBA" id="ARBA00022692"/>
    </source>
</evidence>
<dbReference type="NCBIfam" id="TIGR01473">
    <property type="entry name" value="cyoE_ctaB"/>
    <property type="match status" value="1"/>
</dbReference>
<dbReference type="InterPro" id="IPR030470">
    <property type="entry name" value="UbiA_prenylTrfase_CS"/>
</dbReference>
<dbReference type="Pfam" id="PF01040">
    <property type="entry name" value="UbiA"/>
    <property type="match status" value="1"/>
</dbReference>
<proteinExistence type="inferred from homology"/>
<evidence type="ECO:0000256" key="7">
    <source>
        <dbReference type="ARBA" id="ARBA00022946"/>
    </source>
</evidence>
<keyword evidence="10" id="KW-0350">Heme biosynthesis</keyword>
<dbReference type="PANTHER" id="PTHR43448">
    <property type="entry name" value="PROTOHEME IX FARNESYLTRANSFERASE, MITOCHONDRIAL"/>
    <property type="match status" value="1"/>
</dbReference>
<dbReference type="GO" id="GO:0006784">
    <property type="term" value="P:heme A biosynthetic process"/>
    <property type="evidence" value="ECO:0007669"/>
    <property type="project" value="TreeGrafter"/>
</dbReference>
<dbReference type="InterPro" id="IPR000537">
    <property type="entry name" value="UbiA_prenyltransferase"/>
</dbReference>
<feature type="transmembrane region" description="Helical" evidence="14">
    <location>
        <begin position="188"/>
        <end position="205"/>
    </location>
</feature>
<sequence>MGQGQSACVFTSISAAWASLGQPRPAWQTWQKCAYRPRPIEQAEELDYASDRDTRRPQQPALVGALPAGALDWRPQVLDLRRLGPYYADLAKSRLTGLVVLTAVAGYAMAPAPLDPTTLLLTALGTALVSGAANAVNQCLEVPFDSQMDRTKTRILVRGLISPLHAVSAALVCGGAGVGMLYWGANGLAAALGAVNLVLYTSVYTPMKRLTILNTWLGAVVGAIPPLIGWAGCVGELGAGAGLMALVLYSWQFPHFNALSWNLRPDYSRAGYRMMAVTDPGLCRRVALRHSLAMVAICTAAPALDVTTWTFAADSLPFNGYLVYLEAMGME</sequence>
<evidence type="ECO:0000313" key="15">
    <source>
        <dbReference type="EMBL" id="KAG0725960.1"/>
    </source>
</evidence>
<name>A0A8J4YSH4_CHIOP</name>
<evidence type="ECO:0000256" key="13">
    <source>
        <dbReference type="ARBA" id="ARBA00047690"/>
    </source>
</evidence>
<keyword evidence="6 14" id="KW-0812">Transmembrane</keyword>
<evidence type="ECO:0000256" key="2">
    <source>
        <dbReference type="ARBA" id="ARBA00005985"/>
    </source>
</evidence>
<evidence type="ECO:0000313" key="16">
    <source>
        <dbReference type="Proteomes" id="UP000770661"/>
    </source>
</evidence>
<feature type="transmembrane region" description="Helical" evidence="14">
    <location>
        <begin position="160"/>
        <end position="182"/>
    </location>
</feature>
<dbReference type="InterPro" id="IPR006369">
    <property type="entry name" value="Protohaem_IX_farnesylTrfase"/>
</dbReference>